<dbReference type="OrthoDB" id="10055895at2759"/>
<evidence type="ECO:0000256" key="1">
    <source>
        <dbReference type="SAM" id="MobiDB-lite"/>
    </source>
</evidence>
<name>A0A0M3KKN2_ANISI</name>
<feature type="compositionally biased region" description="Basic and acidic residues" evidence="1">
    <location>
        <begin position="81"/>
        <end position="91"/>
    </location>
</feature>
<reference evidence="4" key="1">
    <citation type="submission" date="2017-02" db="UniProtKB">
        <authorList>
            <consortium name="WormBaseParasite"/>
        </authorList>
    </citation>
    <scope>IDENTIFICATION</scope>
</reference>
<gene>
    <name evidence="2" type="ORF">ASIM_LOCUS20930</name>
</gene>
<dbReference type="AlphaFoldDB" id="A0A0M3KKN2"/>
<dbReference type="WBParaSite" id="ASIM_0002156301-mRNA-1">
    <property type="protein sequence ID" value="ASIM_0002156301-mRNA-1"/>
    <property type="gene ID" value="ASIM_0002156301"/>
</dbReference>
<keyword evidence="3" id="KW-1185">Reference proteome</keyword>
<dbReference type="EMBL" id="UYRR01041435">
    <property type="protein sequence ID" value="VDK81177.1"/>
    <property type="molecule type" value="Genomic_DNA"/>
</dbReference>
<protein>
    <submittedName>
        <fullName evidence="4">Ovule protein</fullName>
    </submittedName>
</protein>
<reference evidence="2 3" key="2">
    <citation type="submission" date="2018-11" db="EMBL/GenBank/DDBJ databases">
        <authorList>
            <consortium name="Pathogen Informatics"/>
        </authorList>
    </citation>
    <scope>NUCLEOTIDE SEQUENCE [LARGE SCALE GENOMIC DNA]</scope>
</reference>
<evidence type="ECO:0000313" key="3">
    <source>
        <dbReference type="Proteomes" id="UP000267096"/>
    </source>
</evidence>
<organism evidence="4">
    <name type="scientific">Anisakis simplex</name>
    <name type="common">Herring worm</name>
    <dbReference type="NCBI Taxonomy" id="6269"/>
    <lineage>
        <taxon>Eukaryota</taxon>
        <taxon>Metazoa</taxon>
        <taxon>Ecdysozoa</taxon>
        <taxon>Nematoda</taxon>
        <taxon>Chromadorea</taxon>
        <taxon>Rhabditida</taxon>
        <taxon>Spirurina</taxon>
        <taxon>Ascaridomorpha</taxon>
        <taxon>Ascaridoidea</taxon>
        <taxon>Anisakidae</taxon>
        <taxon>Anisakis</taxon>
        <taxon>Anisakis simplex complex</taxon>
    </lineage>
</organism>
<proteinExistence type="predicted"/>
<accession>A0A0M3KKN2</accession>
<sequence length="91" mass="10309">MWMMESASRRRKRIVPIALGRSRRHVAKVDYKFGDYDNLIQEAMESIDETSTKQKVTKDSCRPQGGLGVGKDMANIINAENQRKSSMDSST</sequence>
<dbReference type="Proteomes" id="UP000267096">
    <property type="component" value="Unassembled WGS sequence"/>
</dbReference>
<feature type="region of interest" description="Disordered" evidence="1">
    <location>
        <begin position="54"/>
        <end position="91"/>
    </location>
</feature>
<evidence type="ECO:0000313" key="2">
    <source>
        <dbReference type="EMBL" id="VDK81177.1"/>
    </source>
</evidence>
<evidence type="ECO:0000313" key="4">
    <source>
        <dbReference type="WBParaSite" id="ASIM_0002156301-mRNA-1"/>
    </source>
</evidence>